<reference evidence="3" key="1">
    <citation type="submission" date="2013-09" db="EMBL/GenBank/DDBJ databases">
        <title>Corchorus olitorius genome sequencing.</title>
        <authorList>
            <person name="Alam M."/>
            <person name="Haque M.S."/>
            <person name="Islam M.S."/>
            <person name="Emdad E.M."/>
            <person name="Islam M.M."/>
            <person name="Ahmed B."/>
            <person name="Halim A."/>
            <person name="Hossen Q.M.M."/>
            <person name="Hossain M.Z."/>
            <person name="Ahmed R."/>
            <person name="Khan M.M."/>
            <person name="Islam R."/>
            <person name="Rashid M.M."/>
            <person name="Khan S.A."/>
            <person name="Rahman M.S."/>
            <person name="Alam M."/>
            <person name="Yahiya A.S."/>
            <person name="Khan M.S."/>
            <person name="Azam M.S."/>
            <person name="Haque T."/>
            <person name="Lashkar M.Z.H."/>
            <person name="Akhand A.I."/>
            <person name="Morshed G."/>
            <person name="Roy S."/>
            <person name="Uddin K.S."/>
            <person name="Rabeya T."/>
            <person name="Hossain A.S."/>
            <person name="Chowdhury A."/>
            <person name="Snigdha A.R."/>
            <person name="Mortoza M.S."/>
            <person name="Matin S.A."/>
            <person name="Hoque S.M.E."/>
            <person name="Islam M.K."/>
            <person name="Roy D.K."/>
            <person name="Haider R."/>
            <person name="Moosa M.M."/>
            <person name="Elias S.M."/>
            <person name="Hasan A.M."/>
            <person name="Jahan S."/>
            <person name="Shafiuddin M."/>
            <person name="Mahmood N."/>
            <person name="Shommy N.S."/>
        </authorList>
    </citation>
    <scope>NUCLEOTIDE SEQUENCE [LARGE SCALE GENOMIC DNA]</scope>
    <source>
        <strain evidence="3">cv. O-4</strain>
    </source>
</reference>
<evidence type="ECO:0000313" key="3">
    <source>
        <dbReference type="Proteomes" id="UP000187203"/>
    </source>
</evidence>
<evidence type="ECO:0000256" key="1">
    <source>
        <dbReference type="SAM" id="MobiDB-lite"/>
    </source>
</evidence>
<comment type="caution">
    <text evidence="2">The sequence shown here is derived from an EMBL/GenBank/DDBJ whole genome shotgun (WGS) entry which is preliminary data.</text>
</comment>
<organism evidence="2 3">
    <name type="scientific">Corchorus olitorius</name>
    <dbReference type="NCBI Taxonomy" id="93759"/>
    <lineage>
        <taxon>Eukaryota</taxon>
        <taxon>Viridiplantae</taxon>
        <taxon>Streptophyta</taxon>
        <taxon>Embryophyta</taxon>
        <taxon>Tracheophyta</taxon>
        <taxon>Spermatophyta</taxon>
        <taxon>Magnoliopsida</taxon>
        <taxon>eudicotyledons</taxon>
        <taxon>Gunneridae</taxon>
        <taxon>Pentapetalae</taxon>
        <taxon>rosids</taxon>
        <taxon>malvids</taxon>
        <taxon>Malvales</taxon>
        <taxon>Malvaceae</taxon>
        <taxon>Grewioideae</taxon>
        <taxon>Apeibeae</taxon>
        <taxon>Corchorus</taxon>
    </lineage>
</organism>
<gene>
    <name evidence="2" type="ORF">COLO4_26639</name>
</gene>
<evidence type="ECO:0000313" key="2">
    <source>
        <dbReference type="EMBL" id="OMO74253.1"/>
    </source>
</evidence>
<sequence>MGGGRSLGNEQKKGKNDEIVGEEEKLEIWFGEAWSS</sequence>
<dbReference type="AlphaFoldDB" id="A0A1R3HV82"/>
<proteinExistence type="predicted"/>
<keyword evidence="3" id="KW-1185">Reference proteome</keyword>
<dbReference type="EMBL" id="AWUE01019343">
    <property type="protein sequence ID" value="OMO74253.1"/>
    <property type="molecule type" value="Genomic_DNA"/>
</dbReference>
<feature type="region of interest" description="Disordered" evidence="1">
    <location>
        <begin position="1"/>
        <end position="21"/>
    </location>
</feature>
<dbReference type="Proteomes" id="UP000187203">
    <property type="component" value="Unassembled WGS sequence"/>
</dbReference>
<accession>A0A1R3HV82</accession>
<protein>
    <submittedName>
        <fullName evidence="2">Uncharacterized protein</fullName>
    </submittedName>
</protein>
<feature type="compositionally biased region" description="Basic and acidic residues" evidence="1">
    <location>
        <begin position="10"/>
        <end position="21"/>
    </location>
</feature>
<name>A0A1R3HV82_9ROSI</name>